<keyword evidence="6" id="KW-0472">Membrane</keyword>
<dbReference type="GO" id="GO:0032968">
    <property type="term" value="P:positive regulation of transcription elongation by RNA polymerase II"/>
    <property type="evidence" value="ECO:0007669"/>
    <property type="project" value="TreeGrafter"/>
</dbReference>
<keyword evidence="6" id="KW-0812">Transmembrane</keyword>
<dbReference type="Pfam" id="PF05179">
    <property type="entry name" value="CDC73_C"/>
    <property type="match status" value="1"/>
</dbReference>
<evidence type="ECO:0000259" key="7">
    <source>
        <dbReference type="Pfam" id="PF05179"/>
    </source>
</evidence>
<dbReference type="GO" id="GO:0000993">
    <property type="term" value="F:RNA polymerase II complex binding"/>
    <property type="evidence" value="ECO:0007669"/>
    <property type="project" value="TreeGrafter"/>
</dbReference>
<evidence type="ECO:0000313" key="8">
    <source>
        <dbReference type="EMBL" id="CCC53625.1"/>
    </source>
</evidence>
<evidence type="ECO:0000256" key="1">
    <source>
        <dbReference type="ARBA" id="ARBA00004123"/>
    </source>
</evidence>
<evidence type="ECO:0000256" key="5">
    <source>
        <dbReference type="SAM" id="MobiDB-lite"/>
    </source>
</evidence>
<evidence type="ECO:0000256" key="3">
    <source>
        <dbReference type="ARBA" id="ARBA00023163"/>
    </source>
</evidence>
<dbReference type="InterPro" id="IPR038103">
    <property type="entry name" value="CDC73_C_sf"/>
</dbReference>
<sequence length="451" mass="50776">MFRGAIFIFTRINTYDFFPISLSLSLSLFLVFFCFLHATTFPTLLFYLPHSLPPTSGHQWLLSVFCIALYPPHAVTMSLAREWERLVEQVAAMDSTEPLPPEFFAAEYLPRDQEVPAELLEHIRAGIPTFEAEARATFQSQMTPEEGYHAEPAVSRHISRMVSGGMHGATTGERETSEYKNSGNDDDLINASREEGPNFFEAYKAHATSTAISGDKGAGKKDLALALGGGNAKAANLPCLIGTASRLTSGFLVPEHYLHKHRQLDFTPIILVPASVSSILQLFNIAEFLERGVYVDPPTLFVDPETGAVNVKESKPANVTVSPGSFLDPDKYTVAFRTFRVLDDPRQVKDWKHVCACIVDGKEWQFRDWFPHEPGPIPVSVLFQRVCGFLPYFEEEKLPKALHEWHVQPLALNRRVVKAHAHILQASIFWEHLYTFLDSHEFFRLYSVHAN</sequence>
<comment type="similarity">
    <text evidence="2">Belongs to the CDC73 family.</text>
</comment>
<dbReference type="GO" id="GO:0016593">
    <property type="term" value="C:Cdc73/Paf1 complex"/>
    <property type="evidence" value="ECO:0007669"/>
    <property type="project" value="InterPro"/>
</dbReference>
<comment type="subcellular location">
    <subcellularLocation>
        <location evidence="1">Nucleus</location>
    </subcellularLocation>
</comment>
<feature type="region of interest" description="Disordered" evidence="5">
    <location>
        <begin position="164"/>
        <end position="183"/>
    </location>
</feature>
<dbReference type="InterPro" id="IPR031336">
    <property type="entry name" value="CDC73_C"/>
</dbReference>
<dbReference type="EMBL" id="HE573027">
    <property type="protein sequence ID" value="CCC53625.1"/>
    <property type="molecule type" value="Genomic_DNA"/>
</dbReference>
<evidence type="ECO:0000256" key="2">
    <source>
        <dbReference type="ARBA" id="ARBA00010427"/>
    </source>
</evidence>
<accession>G0UCR5</accession>
<name>G0UCR5_TRYVY</name>
<proteinExistence type="inferred from homology"/>
<gene>
    <name evidence="8" type="ORF">TVY486_1111090</name>
</gene>
<dbReference type="Gene3D" id="3.40.50.11990">
    <property type="entry name" value="RNA polymerase II accessory factor, Cdc73 C-terminal domain"/>
    <property type="match status" value="1"/>
</dbReference>
<reference evidence="8" key="1">
    <citation type="journal article" date="2012" name="Proc. Natl. Acad. Sci. U.S.A.">
        <title>Antigenic diversity is generated by distinct evolutionary mechanisms in African trypanosome species.</title>
        <authorList>
            <person name="Jackson A.P."/>
            <person name="Berry A."/>
            <person name="Aslett M."/>
            <person name="Allison H.C."/>
            <person name="Burton P."/>
            <person name="Vavrova-Anderson J."/>
            <person name="Brown R."/>
            <person name="Browne H."/>
            <person name="Corton N."/>
            <person name="Hauser H."/>
            <person name="Gamble J."/>
            <person name="Gilderthorp R."/>
            <person name="Marcello L."/>
            <person name="McQuillan J."/>
            <person name="Otto T.D."/>
            <person name="Quail M.A."/>
            <person name="Sanders M.J."/>
            <person name="van Tonder A."/>
            <person name="Ginger M.L."/>
            <person name="Field M.C."/>
            <person name="Barry J.D."/>
            <person name="Hertz-Fowler C."/>
            <person name="Berriman M."/>
        </authorList>
    </citation>
    <scope>NUCLEOTIDE SEQUENCE</scope>
    <source>
        <strain evidence="8">Y486</strain>
    </source>
</reference>
<protein>
    <recommendedName>
        <fullName evidence="7">Cell division control protein 73 C-terminal domain-containing protein</fullName>
    </recommendedName>
</protein>
<feature type="domain" description="Cell division control protein 73 C-terminal" evidence="7">
    <location>
        <begin position="267"/>
        <end position="435"/>
    </location>
</feature>
<dbReference type="GO" id="GO:0006368">
    <property type="term" value="P:transcription elongation by RNA polymerase II"/>
    <property type="evidence" value="ECO:0007669"/>
    <property type="project" value="InterPro"/>
</dbReference>
<dbReference type="AlphaFoldDB" id="G0UCR5"/>
<feature type="transmembrane region" description="Helical" evidence="6">
    <location>
        <begin position="21"/>
        <end position="48"/>
    </location>
</feature>
<dbReference type="VEuPathDB" id="TriTrypDB:TvY486_1111090"/>
<evidence type="ECO:0000256" key="4">
    <source>
        <dbReference type="ARBA" id="ARBA00023242"/>
    </source>
</evidence>
<dbReference type="InterPro" id="IPR007852">
    <property type="entry name" value="Cdc73/Parafibromin"/>
</dbReference>
<dbReference type="PANTHER" id="PTHR12466:SF8">
    <property type="entry name" value="PARAFIBROMIN"/>
    <property type="match status" value="1"/>
</dbReference>
<keyword evidence="6" id="KW-1133">Transmembrane helix</keyword>
<dbReference type="PANTHER" id="PTHR12466">
    <property type="entry name" value="CDC73 DOMAIN PROTEIN"/>
    <property type="match status" value="1"/>
</dbReference>
<organism evidence="8">
    <name type="scientific">Trypanosoma vivax (strain Y486)</name>
    <dbReference type="NCBI Taxonomy" id="1055687"/>
    <lineage>
        <taxon>Eukaryota</taxon>
        <taxon>Discoba</taxon>
        <taxon>Euglenozoa</taxon>
        <taxon>Kinetoplastea</taxon>
        <taxon>Metakinetoplastina</taxon>
        <taxon>Trypanosomatida</taxon>
        <taxon>Trypanosomatidae</taxon>
        <taxon>Trypanosoma</taxon>
        <taxon>Duttonella</taxon>
    </lineage>
</organism>
<keyword evidence="4" id="KW-0539">Nucleus</keyword>
<keyword evidence="3" id="KW-0804">Transcription</keyword>
<evidence type="ECO:0000256" key="6">
    <source>
        <dbReference type="SAM" id="Phobius"/>
    </source>
</evidence>